<accession>A0A2A4J179</accession>
<dbReference type="STRING" id="7102.A0A2A4J179"/>
<dbReference type="GO" id="GO:0003677">
    <property type="term" value="F:DNA binding"/>
    <property type="evidence" value="ECO:0007669"/>
    <property type="project" value="UniProtKB-KW"/>
</dbReference>
<evidence type="ECO:0000256" key="5">
    <source>
        <dbReference type="SAM" id="SignalP"/>
    </source>
</evidence>
<name>A0A2A4J179_HELVI</name>
<dbReference type="GO" id="GO:0000703">
    <property type="term" value="F:oxidized pyrimidine nucleobase lesion DNA N-glycosylase activity"/>
    <property type="evidence" value="ECO:0007669"/>
    <property type="project" value="TreeGrafter"/>
</dbReference>
<keyword evidence="1" id="KW-0227">DNA damage</keyword>
<comment type="caution">
    <text evidence="6">The sequence shown here is derived from an EMBL/GenBank/DDBJ whole genome shotgun (WGS) entry which is preliminary data.</text>
</comment>
<dbReference type="PANTHER" id="PTHR13235">
    <property type="entry name" value="SINGLE-STRAND SELECTIVE MONOFUNCTIONAL URACIL DNA GLYCOSYLASE"/>
    <property type="match status" value="1"/>
</dbReference>
<dbReference type="PANTHER" id="PTHR13235:SF2">
    <property type="entry name" value="SINGLE-STRAND SELECTIVE MONOFUNCTIONAL URACIL DNA GLYCOSYLASE"/>
    <property type="match status" value="1"/>
</dbReference>
<evidence type="ECO:0000256" key="3">
    <source>
        <dbReference type="ARBA" id="ARBA00023125"/>
    </source>
</evidence>
<dbReference type="GO" id="GO:0017065">
    <property type="term" value="F:single-strand selective uracil DNA N-glycosylase activity"/>
    <property type="evidence" value="ECO:0007669"/>
    <property type="project" value="InterPro"/>
</dbReference>
<evidence type="ECO:0000256" key="1">
    <source>
        <dbReference type="ARBA" id="ARBA00022763"/>
    </source>
</evidence>
<dbReference type="InterPro" id="IPR036895">
    <property type="entry name" value="Uracil-DNA_glycosylase-like_sf"/>
</dbReference>
<feature type="signal peptide" evidence="5">
    <location>
        <begin position="1"/>
        <end position="15"/>
    </location>
</feature>
<proteinExistence type="predicted"/>
<keyword evidence="4" id="KW-0234">DNA repair</keyword>
<evidence type="ECO:0000256" key="2">
    <source>
        <dbReference type="ARBA" id="ARBA00022801"/>
    </source>
</evidence>
<sequence length="134" mass="15340">MCSFLLFVPFGEINAVSSWLGITGPVNKPPAEIKARPVLGFQCTRSEVSGKRFWGVIKNLCGTPENFFKTSFVYNYLPQQWMTKSGCNLTPGDFKIFYLPHPSPRVLHNNNWEETATKCLQEHNLLQYYQHASH</sequence>
<keyword evidence="3" id="KW-0238">DNA-binding</keyword>
<protein>
    <recommendedName>
        <fullName evidence="7">C-type lectin domain-containing protein</fullName>
    </recommendedName>
</protein>
<evidence type="ECO:0000313" key="6">
    <source>
        <dbReference type="EMBL" id="PCG65835.1"/>
    </source>
</evidence>
<evidence type="ECO:0000256" key="4">
    <source>
        <dbReference type="ARBA" id="ARBA00023204"/>
    </source>
</evidence>
<gene>
    <name evidence="6" type="ORF">B5V51_8570</name>
</gene>
<dbReference type="GO" id="GO:0006284">
    <property type="term" value="P:base-excision repair"/>
    <property type="evidence" value="ECO:0007669"/>
    <property type="project" value="InterPro"/>
</dbReference>
<feature type="chain" id="PRO_5013354232" description="C-type lectin domain-containing protein" evidence="5">
    <location>
        <begin position="16"/>
        <end position="134"/>
    </location>
</feature>
<keyword evidence="2" id="KW-0378">Hydrolase</keyword>
<organism evidence="6">
    <name type="scientific">Heliothis virescens</name>
    <name type="common">Tobacco budworm moth</name>
    <dbReference type="NCBI Taxonomy" id="7102"/>
    <lineage>
        <taxon>Eukaryota</taxon>
        <taxon>Metazoa</taxon>
        <taxon>Ecdysozoa</taxon>
        <taxon>Arthropoda</taxon>
        <taxon>Hexapoda</taxon>
        <taxon>Insecta</taxon>
        <taxon>Pterygota</taxon>
        <taxon>Neoptera</taxon>
        <taxon>Endopterygota</taxon>
        <taxon>Lepidoptera</taxon>
        <taxon>Glossata</taxon>
        <taxon>Ditrysia</taxon>
        <taxon>Noctuoidea</taxon>
        <taxon>Noctuidae</taxon>
        <taxon>Heliothinae</taxon>
        <taxon>Heliothis</taxon>
    </lineage>
</organism>
<keyword evidence="5" id="KW-0732">Signal</keyword>
<dbReference type="EMBL" id="NWSH01003770">
    <property type="protein sequence ID" value="PCG65835.1"/>
    <property type="molecule type" value="Genomic_DNA"/>
</dbReference>
<dbReference type="SUPFAM" id="SSF52141">
    <property type="entry name" value="Uracil-DNA glycosylase-like"/>
    <property type="match status" value="1"/>
</dbReference>
<dbReference type="AlphaFoldDB" id="A0A2A4J179"/>
<evidence type="ECO:0008006" key="7">
    <source>
        <dbReference type="Google" id="ProtNLM"/>
    </source>
</evidence>
<dbReference type="InterPro" id="IPR039134">
    <property type="entry name" value="SMUG1"/>
</dbReference>
<reference evidence="6" key="1">
    <citation type="submission" date="2017-09" db="EMBL/GenBank/DDBJ databases">
        <title>Contemporary evolution of a Lepidopteran species, Heliothis virescens, in response to modern agricultural practices.</title>
        <authorList>
            <person name="Fritz M.L."/>
            <person name="Deyonke A.M."/>
            <person name="Papanicolaou A."/>
            <person name="Micinski S."/>
            <person name="Westbrook J."/>
            <person name="Gould F."/>
        </authorList>
    </citation>
    <scope>NUCLEOTIDE SEQUENCE [LARGE SCALE GENOMIC DNA]</scope>
    <source>
        <strain evidence="6">HvINT-</strain>
        <tissue evidence="6">Whole body</tissue>
    </source>
</reference>
<dbReference type="Gene3D" id="3.40.470.10">
    <property type="entry name" value="Uracil-DNA glycosylase-like domain"/>
    <property type="match status" value="1"/>
</dbReference>